<evidence type="ECO:0000313" key="2">
    <source>
        <dbReference type="EMBL" id="QCX38887.1"/>
    </source>
</evidence>
<protein>
    <recommendedName>
        <fullName evidence="1">DUF6695 domain-containing protein</fullName>
    </recommendedName>
</protein>
<sequence length="106" mass="12139">MGLIRTLLPPSLPEIIPKNSKWLSGQGAGCWFSIETTTTSNTYRIVRYTPQGVVDCDRIFKMVDNGSVFKIEQPYIFVHVSHCNKCKIKQSNQLFIFNYHINVDSL</sequence>
<dbReference type="Proteomes" id="UP000306229">
    <property type="component" value="Chromosome"/>
</dbReference>
<name>A0A5B7TVG1_9FLAO</name>
<dbReference type="OrthoDB" id="695573at2"/>
<feature type="domain" description="DUF6695" evidence="1">
    <location>
        <begin position="21"/>
        <end position="98"/>
    </location>
</feature>
<dbReference type="AlphaFoldDB" id="A0A5B7TVG1"/>
<keyword evidence="3" id="KW-1185">Reference proteome</keyword>
<dbReference type="RefSeq" id="WP_138949766.1">
    <property type="nucleotide sequence ID" value="NZ_CP040749.1"/>
</dbReference>
<evidence type="ECO:0000313" key="3">
    <source>
        <dbReference type="Proteomes" id="UP000306229"/>
    </source>
</evidence>
<dbReference type="Pfam" id="PF20405">
    <property type="entry name" value="DUF6695"/>
    <property type="match status" value="1"/>
</dbReference>
<reference evidence="2 3" key="1">
    <citation type="submission" date="2019-05" db="EMBL/GenBank/DDBJ databases">
        <title>Algicella ahnfeltiae gen. nov., sp. nov., a novel marine bacterium of the family Flavobacteriaceae isolated from a red alga.</title>
        <authorList>
            <person name="Nedashkovskaya O.I."/>
            <person name="Kukhlevskiy A.D."/>
            <person name="Kim S.-G."/>
            <person name="Zhukova N.V."/>
            <person name="Mikhailov V.V."/>
        </authorList>
    </citation>
    <scope>NUCLEOTIDE SEQUENCE [LARGE SCALE GENOMIC DNA]</scope>
    <source>
        <strain evidence="2 3">10Alg115</strain>
    </source>
</reference>
<evidence type="ECO:0000259" key="1">
    <source>
        <dbReference type="Pfam" id="PF20405"/>
    </source>
</evidence>
<dbReference type="InterPro" id="IPR046517">
    <property type="entry name" value="DUF6695"/>
</dbReference>
<dbReference type="KEGG" id="fbe:FF125_10730"/>
<organism evidence="2 3">
    <name type="scientific">Aureibaculum algae</name>
    <dbReference type="NCBI Taxonomy" id="2584122"/>
    <lineage>
        <taxon>Bacteria</taxon>
        <taxon>Pseudomonadati</taxon>
        <taxon>Bacteroidota</taxon>
        <taxon>Flavobacteriia</taxon>
        <taxon>Flavobacteriales</taxon>
        <taxon>Flavobacteriaceae</taxon>
        <taxon>Aureibaculum</taxon>
    </lineage>
</organism>
<proteinExistence type="predicted"/>
<dbReference type="EMBL" id="CP040749">
    <property type="protein sequence ID" value="QCX38887.1"/>
    <property type="molecule type" value="Genomic_DNA"/>
</dbReference>
<accession>A0A5B7TVG1</accession>
<gene>
    <name evidence="2" type="ORF">FF125_10730</name>
</gene>